<dbReference type="PANTHER" id="PTHR33138">
    <property type="entry name" value="OS01G0690200 PROTEIN"/>
    <property type="match status" value="1"/>
</dbReference>
<evidence type="ECO:0000313" key="5">
    <source>
        <dbReference type="EMBL" id="KAF3433867.1"/>
    </source>
</evidence>
<evidence type="ECO:0000256" key="3">
    <source>
        <dbReference type="SAM" id="SignalP"/>
    </source>
</evidence>
<proteinExistence type="predicted"/>
<dbReference type="Pfam" id="PF13947">
    <property type="entry name" value="GUB_WAK_bind"/>
    <property type="match status" value="1"/>
</dbReference>
<protein>
    <recommendedName>
        <fullName evidence="4">Wall-associated receptor kinase galacturonan-binding domain-containing protein</fullName>
    </recommendedName>
</protein>
<reference evidence="5" key="1">
    <citation type="submission" date="2020-03" db="EMBL/GenBank/DDBJ databases">
        <title>A high-quality chromosome-level genome assembly of a woody plant with both climbing and erect habits, Rhamnella rubrinervis.</title>
        <authorList>
            <person name="Lu Z."/>
            <person name="Yang Y."/>
            <person name="Zhu X."/>
            <person name="Sun Y."/>
        </authorList>
    </citation>
    <scope>NUCLEOTIDE SEQUENCE</scope>
    <source>
        <strain evidence="5">BYM</strain>
        <tissue evidence="5">Leaf</tissue>
    </source>
</reference>
<keyword evidence="2 3" id="KW-0732">Signal</keyword>
<evidence type="ECO:0000313" key="6">
    <source>
        <dbReference type="Proteomes" id="UP000796880"/>
    </source>
</evidence>
<dbReference type="InterPro" id="IPR025287">
    <property type="entry name" value="WAK_GUB"/>
</dbReference>
<dbReference type="Proteomes" id="UP000796880">
    <property type="component" value="Unassembled WGS sequence"/>
</dbReference>
<accession>A0A8K0DZ59</accession>
<dbReference type="AlphaFoldDB" id="A0A8K0DZ59"/>
<feature type="domain" description="Wall-associated receptor kinase galacturonan-binding" evidence="4">
    <location>
        <begin position="43"/>
        <end position="106"/>
    </location>
</feature>
<sequence>MKTKRTPSSSPSTSIKAEFLVLMVILIFHQTSYANAKHNRRYCLASSCGNVTNISNPFRLQTDPQHCGDNRYTLSCHNNLTVLNLCSATYYVQAINYNNYTIRVVDSNIVHKGDCSSLPRYSLTSDNFTYDANHLYSTYIRHKLSTRDDKFQKESVSEPVIFLNCEIPLKSALYIPTNSSISSTCINSSDGTSIGMNMQSKLGQYWYVRVGRTNVSELEDFCRIELMVMTSFRRKEKNNISFSQVNQNELAYGFELSWVPSYSKACDKYAADTCYVIDSNNKVYCAPSTDLYGLISFGQCGRYFP</sequence>
<dbReference type="EMBL" id="VOIH02000011">
    <property type="protein sequence ID" value="KAF3433867.1"/>
    <property type="molecule type" value="Genomic_DNA"/>
</dbReference>
<evidence type="ECO:0000256" key="1">
    <source>
        <dbReference type="ARBA" id="ARBA00004167"/>
    </source>
</evidence>
<comment type="subcellular location">
    <subcellularLocation>
        <location evidence="1">Membrane</location>
        <topology evidence="1">Single-pass membrane protein</topology>
    </subcellularLocation>
</comment>
<evidence type="ECO:0000259" key="4">
    <source>
        <dbReference type="Pfam" id="PF13947"/>
    </source>
</evidence>
<gene>
    <name evidence="5" type="ORF">FNV43_RR24970</name>
</gene>
<feature type="signal peptide" evidence="3">
    <location>
        <begin position="1"/>
        <end position="36"/>
    </location>
</feature>
<keyword evidence="6" id="KW-1185">Reference proteome</keyword>
<name>A0A8K0DZ59_9ROSA</name>
<feature type="chain" id="PRO_5035425114" description="Wall-associated receptor kinase galacturonan-binding domain-containing protein" evidence="3">
    <location>
        <begin position="37"/>
        <end position="305"/>
    </location>
</feature>
<organism evidence="5 6">
    <name type="scientific">Rhamnella rubrinervis</name>
    <dbReference type="NCBI Taxonomy" id="2594499"/>
    <lineage>
        <taxon>Eukaryota</taxon>
        <taxon>Viridiplantae</taxon>
        <taxon>Streptophyta</taxon>
        <taxon>Embryophyta</taxon>
        <taxon>Tracheophyta</taxon>
        <taxon>Spermatophyta</taxon>
        <taxon>Magnoliopsida</taxon>
        <taxon>eudicotyledons</taxon>
        <taxon>Gunneridae</taxon>
        <taxon>Pentapetalae</taxon>
        <taxon>rosids</taxon>
        <taxon>fabids</taxon>
        <taxon>Rosales</taxon>
        <taxon>Rhamnaceae</taxon>
        <taxon>rhamnoid group</taxon>
        <taxon>Rhamneae</taxon>
        <taxon>Rhamnella</taxon>
    </lineage>
</organism>
<dbReference type="OrthoDB" id="1928340at2759"/>
<dbReference type="GO" id="GO:0016020">
    <property type="term" value="C:membrane"/>
    <property type="evidence" value="ECO:0007669"/>
    <property type="project" value="UniProtKB-SubCell"/>
</dbReference>
<evidence type="ECO:0000256" key="2">
    <source>
        <dbReference type="ARBA" id="ARBA00022729"/>
    </source>
</evidence>
<dbReference type="PANTHER" id="PTHR33138:SF30">
    <property type="entry name" value="LEAF RUST 10 DISEASE-RESISTANCE LOCUS RECEPTOR-LIKE PROTEIN KINASE-LIKE 2.7"/>
    <property type="match status" value="1"/>
</dbReference>
<dbReference type="GO" id="GO:0030247">
    <property type="term" value="F:polysaccharide binding"/>
    <property type="evidence" value="ECO:0007669"/>
    <property type="project" value="InterPro"/>
</dbReference>
<comment type="caution">
    <text evidence="5">The sequence shown here is derived from an EMBL/GenBank/DDBJ whole genome shotgun (WGS) entry which is preliminary data.</text>
</comment>